<accession>A0A7J5JML2</accession>
<dbReference type="EMBL" id="WCSB01000008">
    <property type="protein sequence ID" value="KAB4452662.1"/>
    <property type="molecule type" value="Genomic_DNA"/>
</dbReference>
<organism evidence="3 4">
    <name type="scientific">Bacteroides thetaiotaomicron</name>
    <dbReference type="NCBI Taxonomy" id="818"/>
    <lineage>
        <taxon>Bacteria</taxon>
        <taxon>Pseudomonadati</taxon>
        <taxon>Bacteroidota</taxon>
        <taxon>Bacteroidia</taxon>
        <taxon>Bacteroidales</taxon>
        <taxon>Bacteroidaceae</taxon>
        <taxon>Bacteroides</taxon>
    </lineage>
</organism>
<name>A0A7J5JML2_BACT4</name>
<dbReference type="Pfam" id="PF03808">
    <property type="entry name" value="Glyco_tran_WecG"/>
    <property type="match status" value="1"/>
</dbReference>
<dbReference type="Proteomes" id="UP000460317">
    <property type="component" value="Unassembled WGS sequence"/>
</dbReference>
<proteinExistence type="predicted"/>
<dbReference type="PANTHER" id="PTHR34136">
    <property type="match status" value="1"/>
</dbReference>
<evidence type="ECO:0000313" key="3">
    <source>
        <dbReference type="EMBL" id="KAB4452662.1"/>
    </source>
</evidence>
<evidence type="ECO:0000313" key="4">
    <source>
        <dbReference type="Proteomes" id="UP000460317"/>
    </source>
</evidence>
<dbReference type="AlphaFoldDB" id="A0A7J5JML2"/>
<dbReference type="InterPro" id="IPR004629">
    <property type="entry name" value="WecG_TagA_CpsF"/>
</dbReference>
<keyword evidence="1" id="KW-0328">Glycosyltransferase</keyword>
<gene>
    <name evidence="3" type="ORF">GAN93_11205</name>
</gene>
<dbReference type="NCBIfam" id="TIGR00696">
    <property type="entry name" value="wecG_tagA_cpsF"/>
    <property type="match status" value="1"/>
</dbReference>
<sequence>MVENVVRILNVDIHSITQQELLQNLKKGIVITPNVDHLVKLQKDAGFYAVYQKADWVICDSKVLYLMSKLLRKKLPEAIPGSSFFTAFYQYHKDDKNCKIFLLGAAEGVAVKAMEEINLKVGWEIVVGAFSPSYGFEKDVDECNMILDIIRCSGANILLVGVGAPKQEKWIAQYSKQLPEIDLFMGLGATIDFEAKILKRAPLFWQRIGMEWLYRCLREPRRLFKRYFIDDMQFFYYFVLQLLGLYRNPFNKSLK</sequence>
<dbReference type="PANTHER" id="PTHR34136:SF1">
    <property type="entry name" value="UDP-N-ACETYL-D-MANNOSAMINURONIC ACID TRANSFERASE"/>
    <property type="match status" value="1"/>
</dbReference>
<dbReference type="RefSeq" id="WP_130041733.1">
    <property type="nucleotide sequence ID" value="NZ_DAWECT010000036.1"/>
</dbReference>
<protein>
    <submittedName>
        <fullName evidence="3">WecB/TagA/CpsF family glycosyltransferase</fullName>
    </submittedName>
</protein>
<evidence type="ECO:0000256" key="1">
    <source>
        <dbReference type="ARBA" id="ARBA00022676"/>
    </source>
</evidence>
<dbReference type="CDD" id="cd06533">
    <property type="entry name" value="Glyco_transf_WecG_TagA"/>
    <property type="match status" value="1"/>
</dbReference>
<reference evidence="3 4" key="1">
    <citation type="journal article" date="2019" name="Nat. Med.">
        <title>A library of human gut bacterial isolates paired with longitudinal multiomics data enables mechanistic microbiome research.</title>
        <authorList>
            <person name="Poyet M."/>
            <person name="Groussin M."/>
            <person name="Gibbons S.M."/>
            <person name="Avila-Pacheco J."/>
            <person name="Jiang X."/>
            <person name="Kearney S.M."/>
            <person name="Perrotta A.R."/>
            <person name="Berdy B."/>
            <person name="Zhao S."/>
            <person name="Lieberman T.D."/>
            <person name="Swanson P.K."/>
            <person name="Smith M."/>
            <person name="Roesemann S."/>
            <person name="Alexander J.E."/>
            <person name="Rich S.A."/>
            <person name="Livny J."/>
            <person name="Vlamakis H."/>
            <person name="Clish C."/>
            <person name="Bullock K."/>
            <person name="Deik A."/>
            <person name="Scott J."/>
            <person name="Pierce K.A."/>
            <person name="Xavier R.J."/>
            <person name="Alm E.J."/>
        </authorList>
    </citation>
    <scope>NUCLEOTIDE SEQUENCE [LARGE SCALE GENOMIC DNA]</scope>
    <source>
        <strain evidence="3 4">BIOML-A165</strain>
    </source>
</reference>
<keyword evidence="2 3" id="KW-0808">Transferase</keyword>
<dbReference type="GO" id="GO:0016758">
    <property type="term" value="F:hexosyltransferase activity"/>
    <property type="evidence" value="ECO:0007669"/>
    <property type="project" value="TreeGrafter"/>
</dbReference>
<comment type="caution">
    <text evidence="3">The sequence shown here is derived from an EMBL/GenBank/DDBJ whole genome shotgun (WGS) entry which is preliminary data.</text>
</comment>
<evidence type="ECO:0000256" key="2">
    <source>
        <dbReference type="ARBA" id="ARBA00022679"/>
    </source>
</evidence>